<dbReference type="Pfam" id="PF00348">
    <property type="entry name" value="polyprenyl_synt"/>
    <property type="match status" value="1"/>
</dbReference>
<dbReference type="SFLD" id="SFLDG01017">
    <property type="entry name" value="Polyprenyl_Transferase_Like"/>
    <property type="match status" value="1"/>
</dbReference>
<dbReference type="KEGG" id="din:Selin_1625"/>
<sequence length="296" mass="32414">MNSLEQSLQHAIPLINQRLEELLSPSDEPLLTTIHEAMLYSVRAGGKRLRPLLCLLTAGALRQDESRVLDIACAIEMIHTYSLIHDDLPALDNDDLRRGKPTNHRVYGEAMAILAGDALLNRAFEVLCQLPLAPDLVIRVIAEIASSSGTAGMIGGQVVDIQSEGKSIDMPTMRYIHENKTGRIIRSCLVSSAIACQATAEQIELFDRYGYNIGLAFQIADDILDIEGDEATMGKPVGSDLQNRKSTWPALVGMNGARKAMQEMIDEANRALDPLGDSPAVTALRDLARFIIERKN</sequence>
<dbReference type="AlphaFoldDB" id="E6W0D7"/>
<dbReference type="eggNOG" id="COG0142">
    <property type="taxonomic scope" value="Bacteria"/>
</dbReference>
<proteinExistence type="inferred from homology"/>
<dbReference type="GO" id="GO:0004659">
    <property type="term" value="F:prenyltransferase activity"/>
    <property type="evidence" value="ECO:0007669"/>
    <property type="project" value="InterPro"/>
</dbReference>
<evidence type="ECO:0000256" key="3">
    <source>
        <dbReference type="ARBA" id="ARBA00022679"/>
    </source>
</evidence>
<dbReference type="RefSeq" id="WP_013506235.1">
    <property type="nucleotide sequence ID" value="NC_014836.1"/>
</dbReference>
<evidence type="ECO:0000256" key="4">
    <source>
        <dbReference type="ARBA" id="ARBA00022723"/>
    </source>
</evidence>
<protein>
    <submittedName>
        <fullName evidence="8">Polyprenyl synthetase</fullName>
    </submittedName>
</protein>
<dbReference type="PANTHER" id="PTHR43281">
    <property type="entry name" value="FARNESYL DIPHOSPHATE SYNTHASE"/>
    <property type="match status" value="1"/>
</dbReference>
<comment type="similarity">
    <text evidence="2 7">Belongs to the FPP/GGPP synthase family.</text>
</comment>
<dbReference type="FunFam" id="1.10.600.10:FF:000001">
    <property type="entry name" value="Geranylgeranyl diphosphate synthase"/>
    <property type="match status" value="1"/>
</dbReference>
<dbReference type="InParanoid" id="E6W0D7"/>
<evidence type="ECO:0000256" key="1">
    <source>
        <dbReference type="ARBA" id="ARBA00001946"/>
    </source>
</evidence>
<dbReference type="HOGENOM" id="CLU_014015_0_0_0"/>
<dbReference type="PANTHER" id="PTHR43281:SF1">
    <property type="entry name" value="FARNESYL DIPHOSPHATE SYNTHASE"/>
    <property type="match status" value="1"/>
</dbReference>
<evidence type="ECO:0000313" key="9">
    <source>
        <dbReference type="Proteomes" id="UP000002572"/>
    </source>
</evidence>
<evidence type="ECO:0000256" key="2">
    <source>
        <dbReference type="ARBA" id="ARBA00006706"/>
    </source>
</evidence>
<comment type="cofactor">
    <cofactor evidence="1">
        <name>Mg(2+)</name>
        <dbReference type="ChEBI" id="CHEBI:18420"/>
    </cofactor>
</comment>
<dbReference type="InterPro" id="IPR033749">
    <property type="entry name" value="Polyprenyl_synt_CS"/>
</dbReference>
<dbReference type="SFLD" id="SFLDS00005">
    <property type="entry name" value="Isoprenoid_Synthase_Type_I"/>
    <property type="match status" value="1"/>
</dbReference>
<dbReference type="OrthoDB" id="9805316at2"/>
<dbReference type="Gene3D" id="1.10.600.10">
    <property type="entry name" value="Farnesyl Diphosphate Synthase"/>
    <property type="match status" value="1"/>
</dbReference>
<keyword evidence="9" id="KW-1185">Reference proteome</keyword>
<evidence type="ECO:0000256" key="7">
    <source>
        <dbReference type="RuleBase" id="RU004466"/>
    </source>
</evidence>
<reference evidence="8 9" key="1">
    <citation type="submission" date="2010-12" db="EMBL/GenBank/DDBJ databases">
        <title>Complete sequence of Desulfurispirillum indicum S5.</title>
        <authorList>
            <consortium name="US DOE Joint Genome Institute"/>
            <person name="Lucas S."/>
            <person name="Copeland A."/>
            <person name="Lapidus A."/>
            <person name="Cheng J.-F."/>
            <person name="Goodwin L."/>
            <person name="Pitluck S."/>
            <person name="Chertkov O."/>
            <person name="Held B."/>
            <person name="Detter J.C."/>
            <person name="Han C."/>
            <person name="Tapia R."/>
            <person name="Land M."/>
            <person name="Hauser L."/>
            <person name="Kyrpides N."/>
            <person name="Ivanova N."/>
            <person name="Mikhailova N."/>
            <person name="Haggblom M."/>
            <person name="Rauschenbach I."/>
            <person name="Bini E."/>
            <person name="Woyke T."/>
        </authorList>
    </citation>
    <scope>NUCLEOTIDE SEQUENCE [LARGE SCALE GENOMIC DNA]</scope>
    <source>
        <strain evidence="9">ATCC BAA-1389 / DSM 22839 / S5</strain>
    </source>
</reference>
<dbReference type="CDD" id="cd00685">
    <property type="entry name" value="Trans_IPPS_HT"/>
    <property type="match status" value="1"/>
</dbReference>
<dbReference type="GO" id="GO:0005737">
    <property type="term" value="C:cytoplasm"/>
    <property type="evidence" value="ECO:0007669"/>
    <property type="project" value="UniProtKB-ARBA"/>
</dbReference>
<dbReference type="InterPro" id="IPR053378">
    <property type="entry name" value="Prenyl_diphosphate_synthase"/>
</dbReference>
<dbReference type="NCBIfam" id="NF045485">
    <property type="entry name" value="FPPsyn"/>
    <property type="match status" value="1"/>
</dbReference>
<evidence type="ECO:0000256" key="6">
    <source>
        <dbReference type="ARBA" id="ARBA00023229"/>
    </source>
</evidence>
<dbReference type="InterPro" id="IPR000092">
    <property type="entry name" value="Polyprenyl_synt"/>
</dbReference>
<evidence type="ECO:0000256" key="5">
    <source>
        <dbReference type="ARBA" id="ARBA00022842"/>
    </source>
</evidence>
<keyword evidence="5" id="KW-0460">Magnesium</keyword>
<dbReference type="PROSITE" id="PS00444">
    <property type="entry name" value="POLYPRENYL_SYNTHASE_2"/>
    <property type="match status" value="1"/>
</dbReference>
<evidence type="ECO:0000313" key="8">
    <source>
        <dbReference type="EMBL" id="ADU66355.1"/>
    </source>
</evidence>
<dbReference type="GO" id="GO:0016114">
    <property type="term" value="P:terpenoid biosynthetic process"/>
    <property type="evidence" value="ECO:0007669"/>
    <property type="project" value="UniProtKB-ARBA"/>
</dbReference>
<dbReference type="SUPFAM" id="SSF48576">
    <property type="entry name" value="Terpenoid synthases"/>
    <property type="match status" value="1"/>
</dbReference>
<keyword evidence="3 7" id="KW-0808">Transferase</keyword>
<dbReference type="InterPro" id="IPR008949">
    <property type="entry name" value="Isoprenoid_synthase_dom_sf"/>
</dbReference>
<dbReference type="PROSITE" id="PS00723">
    <property type="entry name" value="POLYPRENYL_SYNTHASE_1"/>
    <property type="match status" value="1"/>
</dbReference>
<dbReference type="FunCoup" id="E6W0D7">
    <property type="interactions" value="362"/>
</dbReference>
<dbReference type="Proteomes" id="UP000002572">
    <property type="component" value="Chromosome"/>
</dbReference>
<keyword evidence="6" id="KW-0414">Isoprene biosynthesis</keyword>
<dbReference type="GO" id="GO:0046872">
    <property type="term" value="F:metal ion binding"/>
    <property type="evidence" value="ECO:0007669"/>
    <property type="project" value="UniProtKB-KW"/>
</dbReference>
<keyword evidence="4" id="KW-0479">Metal-binding</keyword>
<name>E6W0D7_DESIS</name>
<organism evidence="8 9">
    <name type="scientific">Desulfurispirillum indicum (strain ATCC BAA-1389 / DSM 22839 / S5)</name>
    <dbReference type="NCBI Taxonomy" id="653733"/>
    <lineage>
        <taxon>Bacteria</taxon>
        <taxon>Pseudomonadati</taxon>
        <taxon>Chrysiogenota</taxon>
        <taxon>Chrysiogenia</taxon>
        <taxon>Chrysiogenales</taxon>
        <taxon>Chrysiogenaceae</taxon>
        <taxon>Desulfurispirillum</taxon>
    </lineage>
</organism>
<gene>
    <name evidence="8" type="ordered locus">Selin_1625</name>
</gene>
<dbReference type="STRING" id="653733.Selin_1625"/>
<dbReference type="EMBL" id="CP002432">
    <property type="protein sequence ID" value="ADU66355.1"/>
    <property type="molecule type" value="Genomic_DNA"/>
</dbReference>
<accession>E6W0D7</accession>